<dbReference type="EMBL" id="CP119075">
    <property type="protein sequence ID" value="WED64115.1"/>
    <property type="molecule type" value="Genomic_DNA"/>
</dbReference>
<dbReference type="Proteomes" id="UP001218638">
    <property type="component" value="Chromosome"/>
</dbReference>
<dbReference type="RefSeq" id="WP_330928020.1">
    <property type="nucleotide sequence ID" value="NZ_CP119075.1"/>
</dbReference>
<dbReference type="AlphaFoldDB" id="A0AAF0CN87"/>
<gene>
    <name evidence="2" type="ORF">PXH66_17395</name>
</gene>
<name>A0AAF0CN87_9BACT</name>
<evidence type="ECO:0000313" key="3">
    <source>
        <dbReference type="Proteomes" id="UP001218638"/>
    </source>
</evidence>
<feature type="chain" id="PRO_5041943956" description="DUF11 domain-containing protein" evidence="1">
    <location>
        <begin position="21"/>
        <end position="924"/>
    </location>
</feature>
<dbReference type="KEGG" id="slom:PXH66_17395"/>
<dbReference type="InterPro" id="IPR013783">
    <property type="entry name" value="Ig-like_fold"/>
</dbReference>
<keyword evidence="1" id="KW-0732">Signal</keyword>
<organism evidence="2 3">
    <name type="scientific">Synoicihabitans lomoniglobus</name>
    <dbReference type="NCBI Taxonomy" id="2909285"/>
    <lineage>
        <taxon>Bacteria</taxon>
        <taxon>Pseudomonadati</taxon>
        <taxon>Verrucomicrobiota</taxon>
        <taxon>Opitutia</taxon>
        <taxon>Opitutales</taxon>
        <taxon>Opitutaceae</taxon>
        <taxon>Synoicihabitans</taxon>
    </lineage>
</organism>
<accession>A0AAF0CN87</accession>
<dbReference type="Gene3D" id="2.60.40.10">
    <property type="entry name" value="Immunoglobulins"/>
    <property type="match status" value="1"/>
</dbReference>
<keyword evidence="3" id="KW-1185">Reference proteome</keyword>
<feature type="signal peptide" evidence="1">
    <location>
        <begin position="1"/>
        <end position="20"/>
    </location>
</feature>
<dbReference type="InterPro" id="IPR047589">
    <property type="entry name" value="DUF11_rpt"/>
</dbReference>
<evidence type="ECO:0000313" key="2">
    <source>
        <dbReference type="EMBL" id="WED64115.1"/>
    </source>
</evidence>
<evidence type="ECO:0008006" key="4">
    <source>
        <dbReference type="Google" id="ProtNLM"/>
    </source>
</evidence>
<sequence length="924" mass="94682">MNLRQLIACLVLAIPLAVHGATCIKSACAGISARMAGASDSDAEAANAANEALTGQSYNLTAAQYQAIDAARIDFGDLLVTLFPGENPVDSQSNLATPAQFFAAAATVLEDAGDADGADAFRSISGSTDGFLAVDDFLTSDHPGMLILPGSDFLATVNATYNYNNPTAPVPTVVSASSLGLPPSLFDNVTVKSSVSEPPQIICGPEGTQFRGAGLRTKMNFELVEQDLLAEAGPLLGALPLGTSVDGVSLTSIDLAIVSGRADGALEVLDPINDFAKLRARPGVADVYLGSIDDSVFFDRTSVIEPSDFEFSEIGELKMTINGQPVVASVGARSFSSGQDTGYYILQYFGPYAETQTVGDGAVAIDNMVSSLIDNLEIQISLKEPSALDPVSQTLFNTIVSTATPALSGVYADALSPVLRPALADAVDPILSASGATLGEADVTVYGLDLMCDYSISGTVYHDINSNSTLDTGEAGTGLTLYAKLVRADAPGGPAVQAVPVDLTTGVYTFGGVAMAEFNIIIDDNNTLSDVTPLVPPAGWTPTEQPSLQRTGVIVFDADVIEQNFGLANGVTVAGRVFIDTGAGGGVANNGVRDGAEVGQTGVKVILENADSGATLATTQTAGDGTYEFSIDGAVSAGTTLRVRSVDATGYVSTGGEVGDSAGSYDLATDAVTFTHDGVSSRGGLNFGDVPFSRLTTEGRQTAEAGSVAFYSHTFEAGTAGNVEFTVTTRASPAVDGWSAVLYHDLNADGQLTPGEPRIDGPLAVVAGERVDLVVKVLVPDAAPIGAQYVSVLAAELTAANAPALTFTPASRTDLTEVGDTGANGLILFKEVDKDLALPGETLTYTIRYTNQGSTPISQLVVRDATPTFTKLVAAPPPPLAEGLTAVTLTNPGAGGTGALTWTFAGELLPGAAGEVSFSVVLDN</sequence>
<dbReference type="NCBIfam" id="TIGR01451">
    <property type="entry name" value="B_ant_repeat"/>
    <property type="match status" value="1"/>
</dbReference>
<proteinExistence type="predicted"/>
<protein>
    <recommendedName>
        <fullName evidence="4">DUF11 domain-containing protein</fullName>
    </recommendedName>
</protein>
<evidence type="ECO:0000256" key="1">
    <source>
        <dbReference type="SAM" id="SignalP"/>
    </source>
</evidence>
<reference evidence="2" key="1">
    <citation type="submission" date="2023-03" db="EMBL/GenBank/DDBJ databases">
        <title>Lomoglobus Profundus gen. nov., sp. nov., a novel member of the phylum Verrucomicrobia, isolated from deep-marine sediment of South China Sea.</title>
        <authorList>
            <person name="Ahmad T."/>
            <person name="Ishaq S.E."/>
            <person name="Wang F."/>
        </authorList>
    </citation>
    <scope>NUCLEOTIDE SEQUENCE</scope>
    <source>
        <strain evidence="2">LMO-M01</strain>
    </source>
</reference>